<evidence type="ECO:0000313" key="3">
    <source>
        <dbReference type="Proteomes" id="UP000595448"/>
    </source>
</evidence>
<reference evidence="2 3" key="1">
    <citation type="submission" date="2021-01" db="EMBL/GenBank/DDBJ databases">
        <title>Brevundimonas vitis sp. nov., an bacterium isolated from grape (Vitis vinifera).</title>
        <authorList>
            <person name="Jiang L."/>
            <person name="Lee J."/>
        </authorList>
    </citation>
    <scope>NUCLEOTIDE SEQUENCE [LARGE SCALE GENOMIC DNA]</scope>
    <source>
        <strain evidence="2 3">GRTSA-9</strain>
    </source>
</reference>
<proteinExistence type="predicted"/>
<dbReference type="PROSITE" id="PS51184">
    <property type="entry name" value="JMJC"/>
    <property type="match status" value="1"/>
</dbReference>
<dbReference type="Proteomes" id="UP000595448">
    <property type="component" value="Chromosome"/>
</dbReference>
<gene>
    <name evidence="2" type="ORF">JIP62_03780</name>
</gene>
<dbReference type="EMBL" id="CP067977">
    <property type="protein sequence ID" value="QQQ19246.1"/>
    <property type="molecule type" value="Genomic_DNA"/>
</dbReference>
<dbReference type="PANTHER" id="PTHR12461:SF105">
    <property type="entry name" value="HYPOXIA-INDUCIBLE FACTOR 1-ALPHA INHIBITOR"/>
    <property type="match status" value="1"/>
</dbReference>
<keyword evidence="3" id="KW-1185">Reference proteome</keyword>
<dbReference type="PANTHER" id="PTHR12461">
    <property type="entry name" value="HYPOXIA-INDUCIBLE FACTOR 1 ALPHA INHIBITOR-RELATED"/>
    <property type="match status" value="1"/>
</dbReference>
<dbReference type="Pfam" id="PF13621">
    <property type="entry name" value="Cupin_8"/>
    <property type="match status" value="1"/>
</dbReference>
<evidence type="ECO:0000259" key="1">
    <source>
        <dbReference type="PROSITE" id="PS51184"/>
    </source>
</evidence>
<dbReference type="RefSeq" id="WP_201103597.1">
    <property type="nucleotide sequence ID" value="NZ_CP067977.1"/>
</dbReference>
<evidence type="ECO:0000313" key="2">
    <source>
        <dbReference type="EMBL" id="QQQ19246.1"/>
    </source>
</evidence>
<dbReference type="InterPro" id="IPR041667">
    <property type="entry name" value="Cupin_8"/>
</dbReference>
<organism evidence="2 3">
    <name type="scientific">Brevundimonas vitisensis</name>
    <dbReference type="NCBI Taxonomy" id="2800818"/>
    <lineage>
        <taxon>Bacteria</taxon>
        <taxon>Pseudomonadati</taxon>
        <taxon>Pseudomonadota</taxon>
        <taxon>Alphaproteobacteria</taxon>
        <taxon>Caulobacterales</taxon>
        <taxon>Caulobacteraceae</taxon>
        <taxon>Brevundimonas</taxon>
    </lineage>
</organism>
<dbReference type="InterPro" id="IPR003347">
    <property type="entry name" value="JmjC_dom"/>
</dbReference>
<dbReference type="Gene3D" id="2.60.120.10">
    <property type="entry name" value="Jelly Rolls"/>
    <property type="match status" value="1"/>
</dbReference>
<feature type="domain" description="JmjC" evidence="1">
    <location>
        <begin position="101"/>
        <end position="275"/>
    </location>
</feature>
<name>A0ABX7BSD4_9CAUL</name>
<dbReference type="SUPFAM" id="SSF51197">
    <property type="entry name" value="Clavaminate synthase-like"/>
    <property type="match status" value="1"/>
</dbReference>
<sequence length="339" mass="37319">MDCPVPERRTVEYRDPDAKVFGEIRAAARPVILKGLLADWPAVRAGSESPMALGAHLAGFATGKPVRFIVAPPERGGMFFYGDDLTGTNFEAREAPLTELLHGLLHWMDRADPPAMAAQSLPEPVAVPGFAAANPAPAIVGSAVPRLWIGNAAVVQTHHDMFENLACAVAGRRRFTLFPPSATKDLYVGPFERTLAGPLVSMVPLHAADAERWPRFADAWAEAEVADLEPGDALYIPYMWWHHVQSFDPFALLVNYWWNPEGQRRQPMQALIHAMAEIRDMPSDQRDAWRAMFDAFVFDDAAEPGAHLPQTVRGIQGRMDPQTSAAVLASLAQGMQRQR</sequence>
<dbReference type="SMART" id="SM00558">
    <property type="entry name" value="JmjC"/>
    <property type="match status" value="1"/>
</dbReference>
<dbReference type="InterPro" id="IPR014710">
    <property type="entry name" value="RmlC-like_jellyroll"/>
</dbReference>
<accession>A0ABX7BSD4</accession>
<protein>
    <submittedName>
        <fullName evidence="2">Cupin-like domain-containing protein</fullName>
    </submittedName>
</protein>